<dbReference type="Proteomes" id="UP000324996">
    <property type="component" value="Unassembled WGS sequence"/>
</dbReference>
<dbReference type="Pfam" id="PF00156">
    <property type="entry name" value="Pribosyltran"/>
    <property type="match status" value="1"/>
</dbReference>
<dbReference type="GO" id="GO:0016757">
    <property type="term" value="F:glycosyltransferase activity"/>
    <property type="evidence" value="ECO:0007669"/>
    <property type="project" value="UniProtKB-KW"/>
</dbReference>
<dbReference type="AlphaFoldDB" id="A0A5A7NB14"/>
<dbReference type="Pfam" id="PF18912">
    <property type="entry name" value="DZR_2"/>
    <property type="match status" value="1"/>
</dbReference>
<dbReference type="InterPro" id="IPR044005">
    <property type="entry name" value="DZR_2"/>
</dbReference>
<reference evidence="4 5" key="1">
    <citation type="submission" date="2019-09" db="EMBL/GenBank/DDBJ databases">
        <title>NBRP : Genome information of microbial organism related human and environment.</title>
        <authorList>
            <person name="Hattori M."/>
            <person name="Oshima K."/>
            <person name="Inaba H."/>
            <person name="Suda W."/>
            <person name="Sakamoto M."/>
            <person name="Iino T."/>
            <person name="Kitahara M."/>
            <person name="Oshida Y."/>
            <person name="Iida T."/>
            <person name="Kudo T."/>
            <person name="Itoh T."/>
            <person name="Ohkuma M."/>
        </authorList>
    </citation>
    <scope>NUCLEOTIDE SEQUENCE [LARGE SCALE GENOMIC DNA]</scope>
    <source>
        <strain evidence="4 5">Q-1</strain>
    </source>
</reference>
<dbReference type="InterPro" id="IPR051910">
    <property type="entry name" value="ComF/GntX_DNA_util-trans"/>
</dbReference>
<comment type="similarity">
    <text evidence="1">Belongs to the ComF/GntX family.</text>
</comment>
<feature type="domain" description="Phosphoribosyltransferase" evidence="2">
    <location>
        <begin position="178"/>
        <end position="274"/>
    </location>
</feature>
<sequence length="281" mass="29628">MARMKPDPDPDPDPDPLSSIRVGITAGSFMGGAAGGRGGHAAAGDRPDPAATLLCCGALVDRQGALCAACWGGLRFITDPRCHHCGYPFEYAMAGEPLCGACLAGLPLYDRGLSALVYDDASRSLILAYKRADRTELAAPLALLMARAGGAMLADADLLLPVPLHHSRLFSRRFNQSALLARALSRQSGIPHDPTLLVRVKRTKSMGGLNRSERMKNVRKAFALGGSARSRAALSGRRVILVDDVYTTGATVNACARVLRKAGVAHISVLTVARVLSPAHQ</sequence>
<accession>A0A5A7NB14</accession>
<keyword evidence="5" id="KW-1185">Reference proteome</keyword>
<evidence type="ECO:0000313" key="4">
    <source>
        <dbReference type="EMBL" id="GER05298.1"/>
    </source>
</evidence>
<keyword evidence="4" id="KW-0808">Transferase</keyword>
<dbReference type="RefSeq" id="WP_313982134.1">
    <property type="nucleotide sequence ID" value="NZ_BKCN01000021.1"/>
</dbReference>
<evidence type="ECO:0000256" key="1">
    <source>
        <dbReference type="ARBA" id="ARBA00008007"/>
    </source>
</evidence>
<evidence type="ECO:0000313" key="5">
    <source>
        <dbReference type="Proteomes" id="UP000324996"/>
    </source>
</evidence>
<comment type="caution">
    <text evidence="4">The sequence shown here is derived from an EMBL/GenBank/DDBJ whole genome shotgun (WGS) entry which is preliminary data.</text>
</comment>
<dbReference type="PANTHER" id="PTHR47505:SF1">
    <property type="entry name" value="DNA UTILIZATION PROTEIN YHGH"/>
    <property type="match status" value="1"/>
</dbReference>
<dbReference type="SUPFAM" id="SSF53271">
    <property type="entry name" value="PRTase-like"/>
    <property type="match status" value="1"/>
</dbReference>
<feature type="domain" description="Double zinc ribbon" evidence="3">
    <location>
        <begin position="54"/>
        <end position="103"/>
    </location>
</feature>
<dbReference type="InterPro" id="IPR000836">
    <property type="entry name" value="PRTase_dom"/>
</dbReference>
<dbReference type="InterPro" id="IPR029057">
    <property type="entry name" value="PRTase-like"/>
</dbReference>
<dbReference type="CDD" id="cd06223">
    <property type="entry name" value="PRTases_typeI"/>
    <property type="match status" value="1"/>
</dbReference>
<dbReference type="PANTHER" id="PTHR47505">
    <property type="entry name" value="DNA UTILIZATION PROTEIN YHGH"/>
    <property type="match status" value="1"/>
</dbReference>
<gene>
    <name evidence="4" type="ORF">JCM17846_29800</name>
</gene>
<dbReference type="Gene3D" id="3.40.50.2020">
    <property type="match status" value="1"/>
</dbReference>
<protein>
    <submittedName>
        <fullName evidence="4">Phosphoribosyltransferase</fullName>
    </submittedName>
</protein>
<evidence type="ECO:0000259" key="2">
    <source>
        <dbReference type="Pfam" id="PF00156"/>
    </source>
</evidence>
<organism evidence="4 5">
    <name type="scientific">Iodidimonas nitroreducens</name>
    <dbReference type="NCBI Taxonomy" id="1236968"/>
    <lineage>
        <taxon>Bacteria</taxon>
        <taxon>Pseudomonadati</taxon>
        <taxon>Pseudomonadota</taxon>
        <taxon>Alphaproteobacteria</taxon>
        <taxon>Iodidimonadales</taxon>
        <taxon>Iodidimonadaceae</taxon>
        <taxon>Iodidimonas</taxon>
    </lineage>
</organism>
<evidence type="ECO:0000259" key="3">
    <source>
        <dbReference type="Pfam" id="PF18912"/>
    </source>
</evidence>
<dbReference type="EMBL" id="BKCN01000021">
    <property type="protein sequence ID" value="GER05298.1"/>
    <property type="molecule type" value="Genomic_DNA"/>
</dbReference>
<keyword evidence="4" id="KW-0328">Glycosyltransferase</keyword>
<name>A0A5A7NB14_9PROT</name>
<proteinExistence type="inferred from homology"/>